<gene>
    <name evidence="1" type="ORF">RPERSI_LOCUS2745</name>
</gene>
<evidence type="ECO:0000313" key="2">
    <source>
        <dbReference type="Proteomes" id="UP000789920"/>
    </source>
</evidence>
<reference evidence="1" key="1">
    <citation type="submission" date="2021-06" db="EMBL/GenBank/DDBJ databases">
        <authorList>
            <person name="Kallberg Y."/>
            <person name="Tangrot J."/>
            <person name="Rosling A."/>
        </authorList>
    </citation>
    <scope>NUCLEOTIDE SEQUENCE</scope>
    <source>
        <strain evidence="1">MA461A</strain>
    </source>
</reference>
<name>A0ACA9LCS1_9GLOM</name>
<accession>A0ACA9LCS1</accession>
<dbReference type="EMBL" id="CAJVQC010003135">
    <property type="protein sequence ID" value="CAG8521995.1"/>
    <property type="molecule type" value="Genomic_DNA"/>
</dbReference>
<evidence type="ECO:0000313" key="1">
    <source>
        <dbReference type="EMBL" id="CAG8521995.1"/>
    </source>
</evidence>
<dbReference type="Proteomes" id="UP000789920">
    <property type="component" value="Unassembled WGS sequence"/>
</dbReference>
<comment type="caution">
    <text evidence="1">The sequence shown here is derived from an EMBL/GenBank/DDBJ whole genome shotgun (WGS) entry which is preliminary data.</text>
</comment>
<protein>
    <submittedName>
        <fullName evidence="1">16986_t:CDS:1</fullName>
    </submittedName>
</protein>
<sequence>MWIYVNKPVQSLMYILEVDLPIEYPNQIPNENLSEPVGVKKLKEKYRIHPPQKFTYVSKYPQLIKDVIVESQEKNTSFIRVIIQNKEGKILMIKEKKRGWMFPGGKIEEGETPEEAAKREVFEETNLVVKNLKKAKERAFFFDDRRIKNKQQKGY</sequence>
<proteinExistence type="predicted"/>
<organism evidence="1 2">
    <name type="scientific">Racocetra persica</name>
    <dbReference type="NCBI Taxonomy" id="160502"/>
    <lineage>
        <taxon>Eukaryota</taxon>
        <taxon>Fungi</taxon>
        <taxon>Fungi incertae sedis</taxon>
        <taxon>Mucoromycota</taxon>
        <taxon>Glomeromycotina</taxon>
        <taxon>Glomeromycetes</taxon>
        <taxon>Diversisporales</taxon>
        <taxon>Gigasporaceae</taxon>
        <taxon>Racocetra</taxon>
    </lineage>
</organism>
<keyword evidence="2" id="KW-1185">Reference proteome</keyword>
<feature type="non-terminal residue" evidence="1">
    <location>
        <position position="155"/>
    </location>
</feature>